<dbReference type="EMBL" id="CP002831">
    <property type="protein sequence ID" value="AFC25871.1"/>
    <property type="molecule type" value="Genomic_DNA"/>
</dbReference>
<dbReference type="OrthoDB" id="677920at2"/>
<organism evidence="2 3">
    <name type="scientific">Saprospira grandis (strain Lewin)</name>
    <dbReference type="NCBI Taxonomy" id="984262"/>
    <lineage>
        <taxon>Bacteria</taxon>
        <taxon>Pseudomonadati</taxon>
        <taxon>Bacteroidota</taxon>
        <taxon>Saprospiria</taxon>
        <taxon>Saprospirales</taxon>
        <taxon>Saprospiraceae</taxon>
        <taxon>Saprospira</taxon>
    </lineage>
</organism>
<dbReference type="SUPFAM" id="SSF55008">
    <property type="entry name" value="HMA, heavy metal-associated domain"/>
    <property type="match status" value="1"/>
</dbReference>
<dbReference type="PROSITE" id="PS50846">
    <property type="entry name" value="HMA_2"/>
    <property type="match status" value="1"/>
</dbReference>
<proteinExistence type="predicted"/>
<dbReference type="eggNOG" id="COG2608">
    <property type="taxonomic scope" value="Bacteria"/>
</dbReference>
<dbReference type="Proteomes" id="UP000007519">
    <property type="component" value="Chromosome"/>
</dbReference>
<reference evidence="2 3" key="1">
    <citation type="journal article" date="2012" name="Stand. Genomic Sci.">
        <title>Complete genome sequencing and analysis of Saprospira grandis str. Lewin, a predatory marine bacterium.</title>
        <authorList>
            <person name="Saw J.H."/>
            <person name="Yuryev A."/>
            <person name="Kanbe M."/>
            <person name="Hou S."/>
            <person name="Young A.G."/>
            <person name="Aizawa S."/>
            <person name="Alam M."/>
        </authorList>
    </citation>
    <scope>NUCLEOTIDE SEQUENCE [LARGE SCALE GENOMIC DNA]</scope>
    <source>
        <strain evidence="2 3">Lewin</strain>
    </source>
</reference>
<protein>
    <submittedName>
        <fullName evidence="2">Copper-translocating P-type ATPase</fullName>
    </submittedName>
</protein>
<dbReference type="InterPro" id="IPR036163">
    <property type="entry name" value="HMA_dom_sf"/>
</dbReference>
<keyword evidence="3" id="KW-1185">Reference proteome</keyword>
<dbReference type="Gene3D" id="3.30.70.100">
    <property type="match status" value="1"/>
</dbReference>
<dbReference type="AlphaFoldDB" id="H6KZU5"/>
<dbReference type="CDD" id="cd00371">
    <property type="entry name" value="HMA"/>
    <property type="match status" value="1"/>
</dbReference>
<evidence type="ECO:0000259" key="1">
    <source>
        <dbReference type="PROSITE" id="PS50846"/>
    </source>
</evidence>
<name>H6KZU5_SAPGL</name>
<dbReference type="KEGG" id="sgn:SGRA_3143"/>
<dbReference type="InterPro" id="IPR006121">
    <property type="entry name" value="HMA_dom"/>
</dbReference>
<evidence type="ECO:0000313" key="2">
    <source>
        <dbReference type="EMBL" id="AFC25871.1"/>
    </source>
</evidence>
<dbReference type="GO" id="GO:0046872">
    <property type="term" value="F:metal ion binding"/>
    <property type="evidence" value="ECO:0007669"/>
    <property type="project" value="InterPro"/>
</dbReference>
<dbReference type="HOGENOM" id="CLU_134973_7_3_10"/>
<sequence>MKKLVFKTSLQCANCQAKVQDELNAIPGLNWRLDLADADKKLYAEGDDIKAEKIIETIEDYGFDIELIDEE</sequence>
<evidence type="ECO:0000313" key="3">
    <source>
        <dbReference type="Proteomes" id="UP000007519"/>
    </source>
</evidence>
<accession>H6KZU5</accession>
<dbReference type="STRING" id="984262.SGRA_3143"/>
<gene>
    <name evidence="2" type="ordered locus">SGRA_3143</name>
</gene>
<dbReference type="RefSeq" id="WP_015693469.1">
    <property type="nucleotide sequence ID" value="NC_016940.1"/>
</dbReference>
<feature type="domain" description="HMA" evidence="1">
    <location>
        <begin position="1"/>
        <end position="66"/>
    </location>
</feature>